<proteinExistence type="predicted"/>
<dbReference type="Proteomes" id="UP000005317">
    <property type="component" value="Unassembled WGS sequence"/>
</dbReference>
<feature type="domain" description="YhaN AAA" evidence="2">
    <location>
        <begin position="1"/>
        <end position="208"/>
    </location>
</feature>
<dbReference type="OrthoDB" id="9789562at2"/>
<dbReference type="Gene3D" id="3.40.50.300">
    <property type="entry name" value="P-loop containing nucleotide triphosphate hydrolases"/>
    <property type="match status" value="2"/>
</dbReference>
<sequence length="1181" mass="131773">MRIERLDLMAYGAFTDTCLDLSAGAAGLHLIYGDNEAGKSTSLRAIIAWLFGIPARTTDNYLHTHTQLRIGGKLSLSNGGMLEFIRRKGSKGTLLGIDGNDTLADDILLPFLPEGLDETLFKTMYGIDHARLEEGGKELLNQSGDVGQALFSAALGIGSPRAVLAGLQAEADELFKSRASTKRVNQAVADFRDAKKRVKEFSLPVTEWNYLKTELADTLGHIRQVEEQIHAKNKEKSRLERLNRVKGTLAERRATLNQLKDAENVLLLPENFEEQCKTVNNRLQVARETREKAAAKLTVLQEEIRSLDVRDELLAREAEILDIYKNLGAVETAIQDRPGQDGQRRLLRNEASNLLKAVRSDIGIDDADNLLRPLLKKKNWVADLAKKHGLLIQRMETANRNRQNAEDDKQANLVQLAGQHPRPTLEVGALKTAVATTRKSGDIEGRLSEARQRAADSKATADNAFHRLGRFTGTVETLLHTAMPVPETLDHFEKQLQEITENIRDYSRQYKELEAEKAQAAHDLDALLLKSDAPTLAQLQESRASRNQLWHSIKQHYIDGDTRADSDWHAAGAEIPILYEQQVDDADHLADRLRLEADQVVKRAELEAKGQMLDSRLAQLLTRLDQANTLRQHTQQAWENTWSPLGIEAGTPREMKQWAARLESLLSSFQSANAMNEGATNLAREYEAHRQAISTQIATFTSAAELQGMGLEALLEMCEQRLAQEEQMLNQEKELRQALQDTESRISKAKESIKLVEDDLAVWVQEWNQAIEGLGVKPDAHPEYAVETLEQLVMFFDKLDASEEKRRRIYGIDKVKEEFDKKVFTFVDGITFGHYGQGASIIAEQLHQNLNEAREARAKLEKIKDAEKAEKAIFRDADISFSTASEQLSALKKQANVADDVALVKAGEESRRKRGLQQKLEALEQELTRNGDGLTIEALEQEADSSDIDAVEGGIQQVSIDLSELLKQRDEWRDQRQTLQNGIDAKDGNAAAANAAEEAEQHLASIAAGAEQYLRLKIAALILGQQIEAYRKQNQAPVLARAGSLFARLTLGSYAGLRDELGDGDKPILLGVRPDNTEVLVDKMSDGTRTQLYLSLRLATLEQHLRNGEPVPFVVDDILINFDDRRTKASLEVLAEVAEKTQVLLFTHHRRVIDLAATITARAGIYTHELGYGNRTEIAVL</sequence>
<dbReference type="InterPro" id="IPR027417">
    <property type="entry name" value="P-loop_NTPase"/>
</dbReference>
<feature type="coiled-coil region" evidence="1">
    <location>
        <begin position="715"/>
        <end position="759"/>
    </location>
</feature>
<evidence type="ECO:0000256" key="1">
    <source>
        <dbReference type="SAM" id="Coils"/>
    </source>
</evidence>
<dbReference type="PANTHER" id="PTHR41259:SF1">
    <property type="entry name" value="DOUBLE-STRAND BREAK REPAIR RAD50 ATPASE, PUTATIVE-RELATED"/>
    <property type="match status" value="1"/>
</dbReference>
<organism evidence="3 4">
    <name type="scientific">Thiothrix nivea (strain ATCC 35100 / DSM 5205 / JP2)</name>
    <dbReference type="NCBI Taxonomy" id="870187"/>
    <lineage>
        <taxon>Bacteria</taxon>
        <taxon>Pseudomonadati</taxon>
        <taxon>Pseudomonadota</taxon>
        <taxon>Gammaproteobacteria</taxon>
        <taxon>Thiotrichales</taxon>
        <taxon>Thiotrichaceae</taxon>
        <taxon>Thiothrix</taxon>
    </lineage>
</organism>
<evidence type="ECO:0000313" key="3">
    <source>
        <dbReference type="EMBL" id="EIJ34808.1"/>
    </source>
</evidence>
<dbReference type="AlphaFoldDB" id="A0A656HD53"/>
<feature type="coiled-coil region" evidence="1">
    <location>
        <begin position="489"/>
        <end position="530"/>
    </location>
</feature>
<dbReference type="RefSeq" id="WP_002708730.1">
    <property type="nucleotide sequence ID" value="NZ_JH651384.1"/>
</dbReference>
<accession>A0A656HD53</accession>
<keyword evidence="1" id="KW-0175">Coiled coil</keyword>
<gene>
    <name evidence="3" type="ORF">Thini_2247</name>
</gene>
<dbReference type="InterPro" id="IPR038734">
    <property type="entry name" value="YhaN_AAA"/>
</dbReference>
<feature type="coiled-coil region" evidence="1">
    <location>
        <begin position="955"/>
        <end position="982"/>
    </location>
</feature>
<reference evidence="4" key="1">
    <citation type="journal article" date="2011" name="Stand. Genomic Sci.">
        <title>Genome sequence of the filamentous, gliding Thiothrix nivea neotype strain (JP2(T)).</title>
        <authorList>
            <person name="Lapidus A."/>
            <person name="Nolan M."/>
            <person name="Lucas S."/>
            <person name="Glavina Del Rio T."/>
            <person name="Tice H."/>
            <person name="Cheng J.F."/>
            <person name="Tapia R."/>
            <person name="Han C."/>
            <person name="Goodwin L."/>
            <person name="Pitluck S."/>
            <person name="Liolios K."/>
            <person name="Pagani I."/>
            <person name="Ivanova N."/>
            <person name="Huntemann M."/>
            <person name="Mavromatis K."/>
            <person name="Mikhailova N."/>
            <person name="Pati A."/>
            <person name="Chen A."/>
            <person name="Palaniappan K."/>
            <person name="Land M."/>
            <person name="Brambilla E.M."/>
            <person name="Rohde M."/>
            <person name="Abt B."/>
            <person name="Verbarg S."/>
            <person name="Goker M."/>
            <person name="Bristow J."/>
            <person name="Eisen J.A."/>
            <person name="Markowitz V."/>
            <person name="Hugenholtz P."/>
            <person name="Kyrpides N.C."/>
            <person name="Klenk H.P."/>
            <person name="Woyke T."/>
        </authorList>
    </citation>
    <scope>NUCLEOTIDE SEQUENCE [LARGE SCALE GENOMIC DNA]</scope>
    <source>
        <strain evidence="4">ATCC 35100 / DSM 5205 / JP2</strain>
    </source>
</reference>
<dbReference type="SUPFAM" id="SSF52540">
    <property type="entry name" value="P-loop containing nucleoside triphosphate hydrolases"/>
    <property type="match status" value="1"/>
</dbReference>
<dbReference type="PANTHER" id="PTHR41259">
    <property type="entry name" value="DOUBLE-STRAND BREAK REPAIR RAD50 ATPASE, PUTATIVE-RELATED"/>
    <property type="match status" value="1"/>
</dbReference>
<feature type="coiled-coil region" evidence="1">
    <location>
        <begin position="276"/>
        <end position="310"/>
    </location>
</feature>
<evidence type="ECO:0000313" key="4">
    <source>
        <dbReference type="Proteomes" id="UP000005317"/>
    </source>
</evidence>
<dbReference type="Pfam" id="PF13514">
    <property type="entry name" value="AAA_27"/>
    <property type="match status" value="1"/>
</dbReference>
<keyword evidence="4" id="KW-1185">Reference proteome</keyword>
<dbReference type="EMBL" id="JH651384">
    <property type="protein sequence ID" value="EIJ34808.1"/>
    <property type="molecule type" value="Genomic_DNA"/>
</dbReference>
<name>A0A656HD53_THINJ</name>
<feature type="coiled-coil region" evidence="1">
    <location>
        <begin position="843"/>
        <end position="870"/>
    </location>
</feature>
<protein>
    <submittedName>
        <fullName evidence="3">SMC domain protein</fullName>
    </submittedName>
</protein>
<evidence type="ECO:0000259" key="2">
    <source>
        <dbReference type="Pfam" id="PF13514"/>
    </source>
</evidence>